<evidence type="ECO:0000256" key="6">
    <source>
        <dbReference type="SAM" id="Phobius"/>
    </source>
</evidence>
<feature type="transmembrane region" description="Helical" evidence="6">
    <location>
        <begin position="238"/>
        <end position="257"/>
    </location>
</feature>
<keyword evidence="5 6" id="KW-0472">Membrane</keyword>
<name>A0A5C6QKE1_9GAMM</name>
<evidence type="ECO:0000313" key="9">
    <source>
        <dbReference type="Proteomes" id="UP000321525"/>
    </source>
</evidence>
<protein>
    <submittedName>
        <fullName evidence="8">MATE family efflux transporter</fullName>
    </submittedName>
</protein>
<feature type="transmembrane region" description="Helical" evidence="6">
    <location>
        <begin position="117"/>
        <end position="136"/>
    </location>
</feature>
<dbReference type="Proteomes" id="UP000321917">
    <property type="component" value="Unassembled WGS sequence"/>
</dbReference>
<feature type="transmembrane region" description="Helical" evidence="6">
    <location>
        <begin position="263"/>
        <end position="285"/>
    </location>
</feature>
<feature type="transmembrane region" description="Helical" evidence="6">
    <location>
        <begin position="350"/>
        <end position="367"/>
    </location>
</feature>
<dbReference type="Pfam" id="PF01554">
    <property type="entry name" value="MatE"/>
    <property type="match status" value="2"/>
</dbReference>
<dbReference type="InterPro" id="IPR002528">
    <property type="entry name" value="MATE_fam"/>
</dbReference>
<evidence type="ECO:0000313" key="8">
    <source>
        <dbReference type="EMBL" id="TWX69434.1"/>
    </source>
</evidence>
<evidence type="ECO:0000256" key="5">
    <source>
        <dbReference type="ARBA" id="ARBA00023136"/>
    </source>
</evidence>
<dbReference type="OrthoDB" id="9789527at2"/>
<evidence type="ECO:0000256" key="1">
    <source>
        <dbReference type="ARBA" id="ARBA00004141"/>
    </source>
</evidence>
<comment type="subcellular location">
    <subcellularLocation>
        <location evidence="1">Membrane</location>
        <topology evidence="1">Multi-pass membrane protein</topology>
    </subcellularLocation>
</comment>
<evidence type="ECO:0000256" key="2">
    <source>
        <dbReference type="ARBA" id="ARBA00010199"/>
    </source>
</evidence>
<feature type="transmembrane region" description="Helical" evidence="6">
    <location>
        <begin position="143"/>
        <end position="166"/>
    </location>
</feature>
<feature type="transmembrane region" description="Helical" evidence="6">
    <location>
        <begin position="405"/>
        <end position="427"/>
    </location>
</feature>
<dbReference type="GO" id="GO:0015297">
    <property type="term" value="F:antiporter activity"/>
    <property type="evidence" value="ECO:0007669"/>
    <property type="project" value="InterPro"/>
</dbReference>
<dbReference type="PANTHER" id="PTHR42893">
    <property type="entry name" value="PROTEIN DETOXIFICATION 44, CHLOROPLASTIC-RELATED"/>
    <property type="match status" value="1"/>
</dbReference>
<evidence type="ECO:0000256" key="3">
    <source>
        <dbReference type="ARBA" id="ARBA00022692"/>
    </source>
</evidence>
<accession>A0A5C6QKE1</accession>
<gene>
    <name evidence="7" type="ORF">ESZ26_09420</name>
    <name evidence="8" type="ORF">ESZ27_05420</name>
</gene>
<dbReference type="AlphaFoldDB" id="A0A5C6QKE1"/>
<dbReference type="GO" id="GO:0005886">
    <property type="term" value="C:plasma membrane"/>
    <property type="evidence" value="ECO:0007669"/>
    <property type="project" value="TreeGrafter"/>
</dbReference>
<organism evidence="8 10">
    <name type="scientific">Colwellia hornerae</name>
    <dbReference type="NCBI Taxonomy" id="89402"/>
    <lineage>
        <taxon>Bacteria</taxon>
        <taxon>Pseudomonadati</taxon>
        <taxon>Pseudomonadota</taxon>
        <taxon>Gammaproteobacteria</taxon>
        <taxon>Alteromonadales</taxon>
        <taxon>Colwelliaceae</taxon>
        <taxon>Colwellia</taxon>
    </lineage>
</organism>
<evidence type="ECO:0000256" key="4">
    <source>
        <dbReference type="ARBA" id="ARBA00022989"/>
    </source>
</evidence>
<keyword evidence="4 6" id="KW-1133">Transmembrane helix</keyword>
<comment type="caution">
    <text evidence="8">The sequence shown here is derived from an EMBL/GenBank/DDBJ whole genome shotgun (WGS) entry which is preliminary data.</text>
</comment>
<reference evidence="8 10" key="1">
    <citation type="submission" date="2019-07" db="EMBL/GenBank/DDBJ databases">
        <title>Genomes of sea-ice associated Colwellia species.</title>
        <authorList>
            <person name="Bowman J.P."/>
        </authorList>
    </citation>
    <scope>NUCLEOTIDE SEQUENCE [LARGE SCALE GENOMIC DNA]</scope>
    <source>
        <strain evidence="7 9">ACAM 607</strain>
        <strain evidence="8 10">IC036</strain>
    </source>
</reference>
<feature type="transmembrane region" description="Helical" evidence="6">
    <location>
        <begin position="379"/>
        <end position="399"/>
    </location>
</feature>
<feature type="transmembrane region" description="Helical" evidence="6">
    <location>
        <begin position="25"/>
        <end position="48"/>
    </location>
</feature>
<feature type="transmembrane region" description="Helical" evidence="6">
    <location>
        <begin position="172"/>
        <end position="194"/>
    </location>
</feature>
<dbReference type="PANTHER" id="PTHR42893:SF46">
    <property type="entry name" value="PROTEIN DETOXIFICATION 44, CHLOROPLASTIC"/>
    <property type="match status" value="1"/>
</dbReference>
<dbReference type="GO" id="GO:0042910">
    <property type="term" value="F:xenobiotic transmembrane transporter activity"/>
    <property type="evidence" value="ECO:0007669"/>
    <property type="project" value="InterPro"/>
</dbReference>
<dbReference type="CDD" id="cd13136">
    <property type="entry name" value="MATE_DinF_like"/>
    <property type="match status" value="1"/>
</dbReference>
<keyword evidence="3 6" id="KW-0812">Transmembrane</keyword>
<keyword evidence="9" id="KW-1185">Reference proteome</keyword>
<sequence length="437" mass="48387">MIFSNITIPLLGLVDTAVLGHLDQAYYLGGSTVGAMIITFVTWLCGFLRMSTTGLTAQALGEQNGQKSLLVLLRGLLVACLIGGTLILLQSFYLDLSLGLAGGSEQIQFYAKQYCDIRIWGLPAALSNLVILGWLLGNHKAKAVMWILIATNLINLSLDLLFVLVFDWQVQGVASATLIAEYSGVIIGLFYIIFAQQTDSQKSLKSILITMAGKLIDIKAQLFEQSALINYFQLNRDILIRTLCLEICFVFITFQGARLGDDVIATNAILMNFVLLISFGLDGIANAAEVLVGKAQGQRNLKKRNFVVKIALFWTGLFALIYSALFAVAGDFLIGLLTNIPEVVLSTEQYVHWMIILPILGCWCYLFDGVFVGLMKAKVMRNSMIIATFGCFFPMWWLLQDFGNHGLWAAFSVFLLVRGVSLAWHYYRVIEKQPISV</sequence>
<dbReference type="NCBIfam" id="TIGR00797">
    <property type="entry name" value="matE"/>
    <property type="match status" value="1"/>
</dbReference>
<feature type="transmembrane region" description="Helical" evidence="6">
    <location>
        <begin position="306"/>
        <end position="330"/>
    </location>
</feature>
<dbReference type="EMBL" id="VOLR01000011">
    <property type="protein sequence ID" value="TWX59707.1"/>
    <property type="molecule type" value="Genomic_DNA"/>
</dbReference>
<dbReference type="EMBL" id="VOLQ01000007">
    <property type="protein sequence ID" value="TWX69434.1"/>
    <property type="molecule type" value="Genomic_DNA"/>
</dbReference>
<proteinExistence type="inferred from homology"/>
<dbReference type="InterPro" id="IPR044644">
    <property type="entry name" value="DinF-like"/>
</dbReference>
<comment type="similarity">
    <text evidence="2">Belongs to the multi antimicrobial extrusion (MATE) (TC 2.A.66.1) family.</text>
</comment>
<feature type="transmembrane region" description="Helical" evidence="6">
    <location>
        <begin position="69"/>
        <end position="93"/>
    </location>
</feature>
<evidence type="ECO:0000313" key="10">
    <source>
        <dbReference type="Proteomes" id="UP000321917"/>
    </source>
</evidence>
<evidence type="ECO:0000313" key="7">
    <source>
        <dbReference type="EMBL" id="TWX59707.1"/>
    </source>
</evidence>
<dbReference type="Proteomes" id="UP000321525">
    <property type="component" value="Unassembled WGS sequence"/>
</dbReference>